<sequence length="69" mass="7793">MTETALDEMANRANRANRATQGKLAIETKNRGAPPKKLSYDIITPQFWPKKRAATRAALLKAKLIEEQR</sequence>
<reference evidence="2 3" key="1">
    <citation type="submission" date="2018-03" db="EMBL/GenBank/DDBJ databases">
        <title>Draft Genome Sequences of six Lactobacillus pentosus Strains Isolated from Brines of Traditionally Fermented Spanish-Style Green Table Olives.</title>
        <authorList>
            <person name="Calero-Delgado B."/>
            <person name="Martin-Platero A.M."/>
            <person name="Perez-Pulido A.J."/>
            <person name="Benitez-Cabello A."/>
            <person name="Casimiro-Soriguer C.S."/>
            <person name="Martinez-Bueno M."/>
            <person name="Arroyo-Lopez F.N."/>
            <person name="Rodriguez-Gomez F."/>
            <person name="Bautista-Gallego J."/>
            <person name="Garrido-Fernandez A."/>
            <person name="Jimenez-Diaz R."/>
        </authorList>
    </citation>
    <scope>NUCLEOTIDE SEQUENCE [LARGE SCALE GENOMIC DNA]</scope>
    <source>
        <strain evidence="2 3">IG2</strain>
    </source>
</reference>
<keyword evidence="3" id="KW-1185">Reference proteome</keyword>
<gene>
    <name evidence="2" type="ORF">C6Y08_19445</name>
</gene>
<proteinExistence type="predicted"/>
<evidence type="ECO:0000313" key="3">
    <source>
        <dbReference type="Proteomes" id="UP000238378"/>
    </source>
</evidence>
<protein>
    <recommendedName>
        <fullName evidence="4">Prophage protein</fullName>
    </recommendedName>
</protein>
<comment type="caution">
    <text evidence="2">The sequence shown here is derived from an EMBL/GenBank/DDBJ whole genome shotgun (WGS) entry which is preliminary data.</text>
</comment>
<evidence type="ECO:0000313" key="2">
    <source>
        <dbReference type="EMBL" id="PRO84624.1"/>
    </source>
</evidence>
<organism evidence="2 3">
    <name type="scientific">Lactiplantibacillus pentosus</name>
    <name type="common">Lactobacillus pentosus</name>
    <dbReference type="NCBI Taxonomy" id="1589"/>
    <lineage>
        <taxon>Bacteria</taxon>
        <taxon>Bacillati</taxon>
        <taxon>Bacillota</taxon>
        <taxon>Bacilli</taxon>
        <taxon>Lactobacillales</taxon>
        <taxon>Lactobacillaceae</taxon>
        <taxon>Lactiplantibacillus</taxon>
    </lineage>
</organism>
<dbReference type="Proteomes" id="UP000238378">
    <property type="component" value="Unassembled WGS sequence"/>
</dbReference>
<dbReference type="EMBL" id="PVOB01000459">
    <property type="protein sequence ID" value="PRO84624.1"/>
    <property type="molecule type" value="Genomic_DNA"/>
</dbReference>
<accession>A0ABX5CX15</accession>
<evidence type="ECO:0000256" key="1">
    <source>
        <dbReference type="SAM" id="MobiDB-lite"/>
    </source>
</evidence>
<evidence type="ECO:0008006" key="4">
    <source>
        <dbReference type="Google" id="ProtNLM"/>
    </source>
</evidence>
<name>A0ABX5CX15_LACPE</name>
<feature type="region of interest" description="Disordered" evidence="1">
    <location>
        <begin position="1"/>
        <end position="21"/>
    </location>
</feature>